<accession>A0A2G6K8V6</accession>
<dbReference type="EMBL" id="PDSK01000117">
    <property type="protein sequence ID" value="PIE32138.1"/>
    <property type="molecule type" value="Genomic_DNA"/>
</dbReference>
<dbReference type="AlphaFoldDB" id="A0A2G6K8V6"/>
<evidence type="ECO:0000313" key="3">
    <source>
        <dbReference type="Proteomes" id="UP000230821"/>
    </source>
</evidence>
<gene>
    <name evidence="2" type="ORF">CSA56_16135</name>
</gene>
<dbReference type="PANTHER" id="PTHR30258:SF1">
    <property type="entry name" value="PROTEIN TRANSPORT PROTEIN HOFB HOMOLOG"/>
    <property type="match status" value="1"/>
</dbReference>
<sequence length="313" mass="34988">MAEKRLGEFLVESGVITEAQLKKALWLQKTQKGFLGQILIEQGWISDKQLCTAISEAIHINCVSLENILISPEVINLISSSLASSCQILPLFVHKNTIYLAMENPRDVGAVQIVEYKTGLQVKPLMAPPCQLREMIAYYYPTEDSIPKIPAQKRTPKAGSVEETITRGIGFSHRKRLGNVLVESGLLSQKQLDEALHIQKKQKGFLGRVVVEKGWVTEAQLCVTLSHMLNIKSVNLHTIYIDPDVKKYVPDSLAESCNVFPLFVKHNTLFLAMENPLNSGILLYLRYTTGMNVKALVAPPSQIRATIQQYYPS</sequence>
<proteinExistence type="predicted"/>
<dbReference type="PANTHER" id="PTHR30258">
    <property type="entry name" value="TYPE II SECRETION SYSTEM PROTEIN GSPE-RELATED"/>
    <property type="match status" value="1"/>
</dbReference>
<dbReference type="Proteomes" id="UP000230821">
    <property type="component" value="Unassembled WGS sequence"/>
</dbReference>
<evidence type="ECO:0000259" key="1">
    <source>
        <dbReference type="Pfam" id="PF05157"/>
    </source>
</evidence>
<dbReference type="GO" id="GO:0016887">
    <property type="term" value="F:ATP hydrolysis activity"/>
    <property type="evidence" value="ECO:0007669"/>
    <property type="project" value="TreeGrafter"/>
</dbReference>
<evidence type="ECO:0000313" key="2">
    <source>
        <dbReference type="EMBL" id="PIE32138.1"/>
    </source>
</evidence>
<dbReference type="SUPFAM" id="SSF160246">
    <property type="entry name" value="EspE N-terminal domain-like"/>
    <property type="match status" value="2"/>
</dbReference>
<name>A0A2G6K8V6_9BACT</name>
<dbReference type="GO" id="GO:0005886">
    <property type="term" value="C:plasma membrane"/>
    <property type="evidence" value="ECO:0007669"/>
    <property type="project" value="TreeGrafter"/>
</dbReference>
<dbReference type="InterPro" id="IPR007831">
    <property type="entry name" value="T2SS_GspE_N"/>
</dbReference>
<dbReference type="Pfam" id="PF05157">
    <property type="entry name" value="MshEN"/>
    <property type="match status" value="2"/>
</dbReference>
<feature type="domain" description="Type II secretion system protein GspE N-terminal" evidence="1">
    <location>
        <begin position="230"/>
        <end position="312"/>
    </location>
</feature>
<feature type="domain" description="Type II secretion system protein GspE N-terminal" evidence="1">
    <location>
        <begin position="62"/>
        <end position="145"/>
    </location>
</feature>
<dbReference type="Gene3D" id="3.30.300.160">
    <property type="entry name" value="Type II secretion system, protein E, N-terminal domain"/>
    <property type="match status" value="2"/>
</dbReference>
<organism evidence="2 3">
    <name type="scientific">candidate division KSB3 bacterium</name>
    <dbReference type="NCBI Taxonomy" id="2044937"/>
    <lineage>
        <taxon>Bacteria</taxon>
        <taxon>candidate division KSB3</taxon>
    </lineage>
</organism>
<comment type="caution">
    <text evidence="2">The sequence shown here is derived from an EMBL/GenBank/DDBJ whole genome shotgun (WGS) entry which is preliminary data.</text>
</comment>
<protein>
    <recommendedName>
        <fullName evidence="1">Type II secretion system protein GspE N-terminal domain-containing protein</fullName>
    </recommendedName>
</protein>
<dbReference type="InterPro" id="IPR037257">
    <property type="entry name" value="T2SS_E_N_sf"/>
</dbReference>
<reference evidence="2 3" key="1">
    <citation type="submission" date="2017-10" db="EMBL/GenBank/DDBJ databases">
        <title>Novel microbial diversity and functional potential in the marine mammal oral microbiome.</title>
        <authorList>
            <person name="Dudek N.K."/>
            <person name="Sun C.L."/>
            <person name="Burstein D."/>
            <person name="Kantor R.S."/>
            <person name="Aliaga Goltsman D.S."/>
            <person name="Bik E.M."/>
            <person name="Thomas B.C."/>
            <person name="Banfield J.F."/>
            <person name="Relman D.A."/>
        </authorList>
    </citation>
    <scope>NUCLEOTIDE SEQUENCE [LARGE SCALE GENOMIC DNA]</scope>
    <source>
        <strain evidence="2">DOLJORAL78_47_16</strain>
    </source>
</reference>